<dbReference type="HOGENOM" id="CLU_084071_0_0_1"/>
<reference evidence="8" key="3">
    <citation type="submission" date="2015-02" db="UniProtKB">
        <authorList>
            <consortium name="EnsemblProtists"/>
        </authorList>
    </citation>
    <scope>IDENTIFICATION</scope>
    <source>
        <strain evidence="8">DAOM BR144</strain>
    </source>
</reference>
<dbReference type="OMA" id="SAHWICH"/>
<evidence type="ECO:0000256" key="4">
    <source>
        <dbReference type="ARBA" id="ARBA00023136"/>
    </source>
</evidence>
<feature type="domain" description="Fatty acid hydroxylase" evidence="7">
    <location>
        <begin position="137"/>
        <end position="276"/>
    </location>
</feature>
<reference evidence="9" key="2">
    <citation type="submission" date="2010-04" db="EMBL/GenBank/DDBJ databases">
        <authorList>
            <person name="Buell R."/>
            <person name="Hamilton J."/>
            <person name="Hostetler J."/>
        </authorList>
    </citation>
    <scope>NUCLEOTIDE SEQUENCE [LARGE SCALE GENOMIC DNA]</scope>
    <source>
        <strain evidence="9">DAOM:BR144</strain>
    </source>
</reference>
<feature type="transmembrane region" description="Helical" evidence="6">
    <location>
        <begin position="46"/>
        <end position="67"/>
    </location>
</feature>
<evidence type="ECO:0000256" key="1">
    <source>
        <dbReference type="ARBA" id="ARBA00004370"/>
    </source>
</evidence>
<dbReference type="EnsemblProtists" id="PYU1_T000878">
    <property type="protein sequence ID" value="PYU1_T000878"/>
    <property type="gene ID" value="PYU1_G000878"/>
</dbReference>
<dbReference type="InParanoid" id="K3W7D7"/>
<dbReference type="AlphaFoldDB" id="K3W7D7"/>
<evidence type="ECO:0000256" key="5">
    <source>
        <dbReference type="SAM" id="MobiDB-lite"/>
    </source>
</evidence>
<name>K3W7D7_GLOUD</name>
<evidence type="ECO:0000313" key="9">
    <source>
        <dbReference type="Proteomes" id="UP000019132"/>
    </source>
</evidence>
<dbReference type="eggNOG" id="ENOG502RDSZ">
    <property type="taxonomic scope" value="Eukaryota"/>
</dbReference>
<evidence type="ECO:0000256" key="2">
    <source>
        <dbReference type="ARBA" id="ARBA00022692"/>
    </source>
</evidence>
<dbReference type="PANTHER" id="PTHR11863">
    <property type="entry name" value="STEROL DESATURASE"/>
    <property type="match status" value="1"/>
</dbReference>
<dbReference type="VEuPathDB" id="FungiDB:PYU1_G000878"/>
<proteinExistence type="predicted"/>
<reference evidence="9" key="1">
    <citation type="journal article" date="2010" name="Genome Biol.">
        <title>Genome sequence of the necrotrophic plant pathogen Pythium ultimum reveals original pathogenicity mechanisms and effector repertoire.</title>
        <authorList>
            <person name="Levesque C.A."/>
            <person name="Brouwer H."/>
            <person name="Cano L."/>
            <person name="Hamilton J.P."/>
            <person name="Holt C."/>
            <person name="Huitema E."/>
            <person name="Raffaele S."/>
            <person name="Robideau G.P."/>
            <person name="Thines M."/>
            <person name="Win J."/>
            <person name="Zerillo M.M."/>
            <person name="Beakes G.W."/>
            <person name="Boore J.L."/>
            <person name="Busam D."/>
            <person name="Dumas B."/>
            <person name="Ferriera S."/>
            <person name="Fuerstenberg S.I."/>
            <person name="Gachon C.M."/>
            <person name="Gaulin E."/>
            <person name="Govers F."/>
            <person name="Grenville-Briggs L."/>
            <person name="Horner N."/>
            <person name="Hostetler J."/>
            <person name="Jiang R.H."/>
            <person name="Johnson J."/>
            <person name="Krajaejun T."/>
            <person name="Lin H."/>
            <person name="Meijer H.J."/>
            <person name="Moore B."/>
            <person name="Morris P."/>
            <person name="Phuntmart V."/>
            <person name="Puiu D."/>
            <person name="Shetty J."/>
            <person name="Stajich J.E."/>
            <person name="Tripathy S."/>
            <person name="Wawra S."/>
            <person name="van West P."/>
            <person name="Whitty B.R."/>
            <person name="Coutinho P.M."/>
            <person name="Henrissat B."/>
            <person name="Martin F."/>
            <person name="Thomas P.D."/>
            <person name="Tyler B.M."/>
            <person name="De Vries R.P."/>
            <person name="Kamoun S."/>
            <person name="Yandell M."/>
            <person name="Tisserat N."/>
            <person name="Buell C.R."/>
        </authorList>
    </citation>
    <scope>NUCLEOTIDE SEQUENCE</scope>
    <source>
        <strain evidence="9">DAOM:BR144</strain>
    </source>
</reference>
<protein>
    <recommendedName>
        <fullName evidence="7">Fatty acid hydroxylase domain-containing protein</fullName>
    </recommendedName>
</protein>
<dbReference type="GO" id="GO:0005506">
    <property type="term" value="F:iron ion binding"/>
    <property type="evidence" value="ECO:0007669"/>
    <property type="project" value="InterPro"/>
</dbReference>
<dbReference type="InterPro" id="IPR006694">
    <property type="entry name" value="Fatty_acid_hydroxylase"/>
</dbReference>
<dbReference type="GO" id="GO:0016020">
    <property type="term" value="C:membrane"/>
    <property type="evidence" value="ECO:0007669"/>
    <property type="project" value="UniProtKB-SubCell"/>
</dbReference>
<dbReference type="Pfam" id="PF04116">
    <property type="entry name" value="FA_hydroxylase"/>
    <property type="match status" value="1"/>
</dbReference>
<feature type="compositionally biased region" description="Low complexity" evidence="5">
    <location>
        <begin position="292"/>
        <end position="301"/>
    </location>
</feature>
<feature type="region of interest" description="Disordered" evidence="5">
    <location>
        <begin position="285"/>
        <end position="309"/>
    </location>
</feature>
<evidence type="ECO:0000259" key="7">
    <source>
        <dbReference type="Pfam" id="PF04116"/>
    </source>
</evidence>
<keyword evidence="3 6" id="KW-1133">Transmembrane helix</keyword>
<dbReference type="GO" id="GO:0008610">
    <property type="term" value="P:lipid biosynthetic process"/>
    <property type="evidence" value="ECO:0007669"/>
    <property type="project" value="InterPro"/>
</dbReference>
<dbReference type="Proteomes" id="UP000019132">
    <property type="component" value="Unassembled WGS sequence"/>
</dbReference>
<feature type="transmembrane region" description="Helical" evidence="6">
    <location>
        <begin position="15"/>
        <end position="34"/>
    </location>
</feature>
<dbReference type="EMBL" id="GL376620">
    <property type="status" value="NOT_ANNOTATED_CDS"/>
    <property type="molecule type" value="Genomic_DNA"/>
</dbReference>
<dbReference type="InterPro" id="IPR050307">
    <property type="entry name" value="Sterol_Desaturase_Related"/>
</dbReference>
<accession>K3W7D7</accession>
<keyword evidence="4 6" id="KW-0472">Membrane</keyword>
<evidence type="ECO:0000256" key="6">
    <source>
        <dbReference type="SAM" id="Phobius"/>
    </source>
</evidence>
<evidence type="ECO:0000256" key="3">
    <source>
        <dbReference type="ARBA" id="ARBA00022989"/>
    </source>
</evidence>
<comment type="subcellular location">
    <subcellularLocation>
        <location evidence="1">Membrane</location>
    </subcellularLocation>
</comment>
<evidence type="ECO:0000313" key="8">
    <source>
        <dbReference type="EnsemblProtists" id="PYU1_T000878"/>
    </source>
</evidence>
<feature type="transmembrane region" description="Helical" evidence="6">
    <location>
        <begin position="88"/>
        <end position="108"/>
    </location>
</feature>
<dbReference type="GO" id="GO:0016491">
    <property type="term" value="F:oxidoreductase activity"/>
    <property type="evidence" value="ECO:0007669"/>
    <property type="project" value="InterPro"/>
</dbReference>
<keyword evidence="2 6" id="KW-0812">Transmembrane</keyword>
<sequence>MPASLLTQAVRQGKFYFLVNAFICLVAYASYRLVQQYQESSASYVAVYAAGLMRIVVMIKWFDWIGTMKGKIFGEKRMQLTPEQCRSIWFRILWLAVPTECFMIFLTQRYGAPAKDEPLSWSSFPLEFLLFIPKSLVFEIIFDFFHFSAHWICHQVPWLYQHAHKRHHIHLHPCPLSTYEQDVIDVYLTNVTPYLFASYLGFSMSTFQLHLIFAYKTYVEVAGHCGLEIKGSSFPQFPWVNYLSICLRVHDHDLHHTHPKFNFAKRFSLWDKVFGTFKHGRPLEETKKHKSVPAAPAAPAAPVTPAPAF</sequence>
<organism evidence="8 9">
    <name type="scientific">Globisporangium ultimum (strain ATCC 200006 / CBS 805.95 / DAOM BR144)</name>
    <name type="common">Pythium ultimum</name>
    <dbReference type="NCBI Taxonomy" id="431595"/>
    <lineage>
        <taxon>Eukaryota</taxon>
        <taxon>Sar</taxon>
        <taxon>Stramenopiles</taxon>
        <taxon>Oomycota</taxon>
        <taxon>Peronosporomycetes</taxon>
        <taxon>Pythiales</taxon>
        <taxon>Pythiaceae</taxon>
        <taxon>Globisporangium</taxon>
    </lineage>
</organism>
<keyword evidence="9" id="KW-1185">Reference proteome</keyword>
<dbReference type="STRING" id="431595.K3W7D7"/>